<dbReference type="AlphaFoldDB" id="A0A448X936"/>
<keyword evidence="2" id="KW-0812">Transmembrane</keyword>
<keyword evidence="2" id="KW-1133">Transmembrane helix</keyword>
<sequence>MNFYIREQYPYSYILGFIFAEIILFISLNNFYRQKPCPNQEVGQLVPPGNPETSSFESNAPAAPLPPPPTAIVSASAPSPPPLHPTISSALGILPPPPPPLASATDPARYPSLALPPSRQLVPPPPHTTAPPPPNLGDISPDGSAHPVITSVESSFLRQGPTFQPPHTSFPGQANQPVMPPPQMTQNFPLPPPQQLQQQMQRPPLQQVHFTGQLIDASFSKRLLLTPCKCLYYLQRIEITTILD</sequence>
<feature type="transmembrane region" description="Helical" evidence="2">
    <location>
        <begin position="12"/>
        <end position="32"/>
    </location>
</feature>
<feature type="region of interest" description="Disordered" evidence="1">
    <location>
        <begin position="42"/>
        <end position="147"/>
    </location>
</feature>
<keyword evidence="2" id="KW-0472">Membrane</keyword>
<evidence type="ECO:0000256" key="2">
    <source>
        <dbReference type="SAM" id="Phobius"/>
    </source>
</evidence>
<comment type="caution">
    <text evidence="3">The sequence shown here is derived from an EMBL/GenBank/DDBJ whole genome shotgun (WGS) entry which is preliminary data.</text>
</comment>
<dbReference type="Proteomes" id="UP000784294">
    <property type="component" value="Unassembled WGS sequence"/>
</dbReference>
<evidence type="ECO:0000313" key="4">
    <source>
        <dbReference type="Proteomes" id="UP000784294"/>
    </source>
</evidence>
<proteinExistence type="predicted"/>
<evidence type="ECO:0000256" key="1">
    <source>
        <dbReference type="SAM" id="MobiDB-lite"/>
    </source>
</evidence>
<name>A0A448X936_9PLAT</name>
<gene>
    <name evidence="3" type="ORF">PXEA_LOCUS24677</name>
</gene>
<evidence type="ECO:0000313" key="3">
    <source>
        <dbReference type="EMBL" id="VEL31237.1"/>
    </source>
</evidence>
<protein>
    <submittedName>
        <fullName evidence="3">Uncharacterized protein</fullName>
    </submittedName>
</protein>
<feature type="compositionally biased region" description="Pro residues" evidence="1">
    <location>
        <begin position="122"/>
        <end position="135"/>
    </location>
</feature>
<reference evidence="3" key="1">
    <citation type="submission" date="2018-11" db="EMBL/GenBank/DDBJ databases">
        <authorList>
            <consortium name="Pathogen Informatics"/>
        </authorList>
    </citation>
    <scope>NUCLEOTIDE SEQUENCE</scope>
</reference>
<accession>A0A448X936</accession>
<dbReference type="EMBL" id="CAAALY010120175">
    <property type="protein sequence ID" value="VEL31237.1"/>
    <property type="molecule type" value="Genomic_DNA"/>
</dbReference>
<keyword evidence="4" id="KW-1185">Reference proteome</keyword>
<organism evidence="3 4">
    <name type="scientific">Protopolystoma xenopodis</name>
    <dbReference type="NCBI Taxonomy" id="117903"/>
    <lineage>
        <taxon>Eukaryota</taxon>
        <taxon>Metazoa</taxon>
        <taxon>Spiralia</taxon>
        <taxon>Lophotrochozoa</taxon>
        <taxon>Platyhelminthes</taxon>
        <taxon>Monogenea</taxon>
        <taxon>Polyopisthocotylea</taxon>
        <taxon>Polystomatidea</taxon>
        <taxon>Polystomatidae</taxon>
        <taxon>Protopolystoma</taxon>
    </lineage>
</organism>